<dbReference type="RefSeq" id="WP_186908613.1">
    <property type="nucleotide sequence ID" value="NZ_JACOPP010000025.1"/>
</dbReference>
<gene>
    <name evidence="1" type="ORF">H8S57_13790</name>
</gene>
<dbReference type="CDD" id="cd10451">
    <property type="entry name" value="GIY-YIG_LuxR_like"/>
    <property type="match status" value="1"/>
</dbReference>
<dbReference type="AlphaFoldDB" id="A0A8J6J8I1"/>
<keyword evidence="2" id="KW-1185">Reference proteome</keyword>
<dbReference type="Proteomes" id="UP000661435">
    <property type="component" value="Unassembled WGS sequence"/>
</dbReference>
<name>A0A8J6J8I1_9FIRM</name>
<protein>
    <submittedName>
        <fullName evidence="1">GIY-YIG nuclease family protein</fullName>
    </submittedName>
</protein>
<reference evidence="1" key="1">
    <citation type="submission" date="2020-08" db="EMBL/GenBank/DDBJ databases">
        <title>Genome public.</title>
        <authorList>
            <person name="Liu C."/>
            <person name="Sun Q."/>
        </authorList>
    </citation>
    <scope>NUCLEOTIDE SEQUENCE</scope>
    <source>
        <strain evidence="1">NSJ-51</strain>
    </source>
</reference>
<accession>A0A8J6J8I1</accession>
<organism evidence="1 2">
    <name type="scientific">Lawsonibacter hominis</name>
    <dbReference type="NCBI Taxonomy" id="2763053"/>
    <lineage>
        <taxon>Bacteria</taxon>
        <taxon>Bacillati</taxon>
        <taxon>Bacillota</taxon>
        <taxon>Clostridia</taxon>
        <taxon>Eubacteriales</taxon>
        <taxon>Oscillospiraceae</taxon>
        <taxon>Lawsonibacter</taxon>
    </lineage>
</organism>
<sequence>MTGGVCAVRNTATGRLLLLSAADPVARRKRFAFAASTGTPLLPALADDWCRYGRDCFVFEVLETLTREPEQAEAQFRAELDVTRLSARGASFY</sequence>
<dbReference type="EMBL" id="JACOPP010000025">
    <property type="protein sequence ID" value="MBC5734786.1"/>
    <property type="molecule type" value="Genomic_DNA"/>
</dbReference>
<comment type="caution">
    <text evidence="1">The sequence shown here is derived from an EMBL/GenBank/DDBJ whole genome shotgun (WGS) entry which is preliminary data.</text>
</comment>
<evidence type="ECO:0000313" key="2">
    <source>
        <dbReference type="Proteomes" id="UP000661435"/>
    </source>
</evidence>
<proteinExistence type="predicted"/>
<evidence type="ECO:0000313" key="1">
    <source>
        <dbReference type="EMBL" id="MBC5734786.1"/>
    </source>
</evidence>